<protein>
    <submittedName>
        <fullName evidence="1">Uncharacterized protein</fullName>
    </submittedName>
</protein>
<keyword evidence="2" id="KW-1185">Reference proteome</keyword>
<dbReference type="RefSeq" id="XP_040666349.1">
    <property type="nucleotide sequence ID" value="XM_040812049.1"/>
</dbReference>
<evidence type="ECO:0000313" key="1">
    <source>
        <dbReference type="EMBL" id="OJJ00587.1"/>
    </source>
</evidence>
<organism evidence="1 2">
    <name type="scientific">Aspergillus versicolor CBS 583.65</name>
    <dbReference type="NCBI Taxonomy" id="1036611"/>
    <lineage>
        <taxon>Eukaryota</taxon>
        <taxon>Fungi</taxon>
        <taxon>Dikarya</taxon>
        <taxon>Ascomycota</taxon>
        <taxon>Pezizomycotina</taxon>
        <taxon>Eurotiomycetes</taxon>
        <taxon>Eurotiomycetidae</taxon>
        <taxon>Eurotiales</taxon>
        <taxon>Aspergillaceae</taxon>
        <taxon>Aspergillus</taxon>
        <taxon>Aspergillus subgen. Nidulantes</taxon>
    </lineage>
</organism>
<dbReference type="GeneID" id="63727560"/>
<reference evidence="2" key="1">
    <citation type="journal article" date="2017" name="Genome Biol.">
        <title>Comparative genomics reveals high biological diversity and specific adaptations in the industrially and medically important fungal genus Aspergillus.</title>
        <authorList>
            <person name="de Vries R.P."/>
            <person name="Riley R."/>
            <person name="Wiebenga A."/>
            <person name="Aguilar-Osorio G."/>
            <person name="Amillis S."/>
            <person name="Uchima C.A."/>
            <person name="Anderluh G."/>
            <person name="Asadollahi M."/>
            <person name="Askin M."/>
            <person name="Barry K."/>
            <person name="Battaglia E."/>
            <person name="Bayram O."/>
            <person name="Benocci T."/>
            <person name="Braus-Stromeyer S.A."/>
            <person name="Caldana C."/>
            <person name="Canovas D."/>
            <person name="Cerqueira G.C."/>
            <person name="Chen F."/>
            <person name="Chen W."/>
            <person name="Choi C."/>
            <person name="Clum A."/>
            <person name="Dos Santos R.A."/>
            <person name="Damasio A.R."/>
            <person name="Diallinas G."/>
            <person name="Emri T."/>
            <person name="Fekete E."/>
            <person name="Flipphi M."/>
            <person name="Freyberg S."/>
            <person name="Gallo A."/>
            <person name="Gournas C."/>
            <person name="Habgood R."/>
            <person name="Hainaut M."/>
            <person name="Harispe M.L."/>
            <person name="Henrissat B."/>
            <person name="Hilden K.S."/>
            <person name="Hope R."/>
            <person name="Hossain A."/>
            <person name="Karabika E."/>
            <person name="Karaffa L."/>
            <person name="Karanyi Z."/>
            <person name="Krasevec N."/>
            <person name="Kuo A."/>
            <person name="Kusch H."/>
            <person name="LaButti K."/>
            <person name="Lagendijk E.L."/>
            <person name="Lapidus A."/>
            <person name="Levasseur A."/>
            <person name="Lindquist E."/>
            <person name="Lipzen A."/>
            <person name="Logrieco A.F."/>
            <person name="MacCabe A."/>
            <person name="Maekelae M.R."/>
            <person name="Malavazi I."/>
            <person name="Melin P."/>
            <person name="Meyer V."/>
            <person name="Mielnichuk N."/>
            <person name="Miskei M."/>
            <person name="Molnar A.P."/>
            <person name="Mule G."/>
            <person name="Ngan C.Y."/>
            <person name="Orejas M."/>
            <person name="Orosz E."/>
            <person name="Ouedraogo J.P."/>
            <person name="Overkamp K.M."/>
            <person name="Park H.-S."/>
            <person name="Perrone G."/>
            <person name="Piumi F."/>
            <person name="Punt P.J."/>
            <person name="Ram A.F."/>
            <person name="Ramon A."/>
            <person name="Rauscher S."/>
            <person name="Record E."/>
            <person name="Riano-Pachon D.M."/>
            <person name="Robert V."/>
            <person name="Roehrig J."/>
            <person name="Ruller R."/>
            <person name="Salamov A."/>
            <person name="Salih N.S."/>
            <person name="Samson R.A."/>
            <person name="Sandor E."/>
            <person name="Sanguinetti M."/>
            <person name="Schuetze T."/>
            <person name="Sepcic K."/>
            <person name="Shelest E."/>
            <person name="Sherlock G."/>
            <person name="Sophianopoulou V."/>
            <person name="Squina F.M."/>
            <person name="Sun H."/>
            <person name="Susca A."/>
            <person name="Todd R.B."/>
            <person name="Tsang A."/>
            <person name="Unkles S.E."/>
            <person name="van de Wiele N."/>
            <person name="van Rossen-Uffink D."/>
            <person name="Oliveira J.V."/>
            <person name="Vesth T.C."/>
            <person name="Visser J."/>
            <person name="Yu J.-H."/>
            <person name="Zhou M."/>
            <person name="Andersen M.R."/>
            <person name="Archer D.B."/>
            <person name="Baker S.E."/>
            <person name="Benoit I."/>
            <person name="Brakhage A.A."/>
            <person name="Braus G.H."/>
            <person name="Fischer R."/>
            <person name="Frisvad J.C."/>
            <person name="Goldman G.H."/>
            <person name="Houbraken J."/>
            <person name="Oakley B."/>
            <person name="Pocsi I."/>
            <person name="Scazzocchio C."/>
            <person name="Seiboth B."/>
            <person name="vanKuyk P.A."/>
            <person name="Wortman J."/>
            <person name="Dyer P.S."/>
            <person name="Grigoriev I.V."/>
        </authorList>
    </citation>
    <scope>NUCLEOTIDE SEQUENCE [LARGE SCALE GENOMIC DNA]</scope>
    <source>
        <strain evidence="2">CBS 583.65</strain>
    </source>
</reference>
<proteinExistence type="predicted"/>
<dbReference type="EMBL" id="KV878127">
    <property type="protein sequence ID" value="OJJ00587.1"/>
    <property type="molecule type" value="Genomic_DNA"/>
</dbReference>
<dbReference type="VEuPathDB" id="FungiDB:ASPVEDRAFT_40109"/>
<dbReference type="OrthoDB" id="4511098at2759"/>
<evidence type="ECO:0000313" key="2">
    <source>
        <dbReference type="Proteomes" id="UP000184073"/>
    </source>
</evidence>
<dbReference type="AlphaFoldDB" id="A0A1L9PGE1"/>
<sequence>MTRRASKRRAHLKVRIRAIAGVLALRASVSKTTAPTVENSEVGREVGHEANDGWELDVPLPSHASQEEVMNILTYLIQILVFLLRMHQIPELCVMLADDSFGVSQLT</sequence>
<accession>A0A1L9PGE1</accession>
<dbReference type="Proteomes" id="UP000184073">
    <property type="component" value="Unassembled WGS sequence"/>
</dbReference>
<name>A0A1L9PGE1_ASPVE</name>
<gene>
    <name evidence="1" type="ORF">ASPVEDRAFT_40109</name>
</gene>